<accession>A0ABN2NK05</accession>
<feature type="transmembrane region" description="Helical" evidence="5">
    <location>
        <begin position="96"/>
        <end position="120"/>
    </location>
</feature>
<dbReference type="InterPro" id="IPR000537">
    <property type="entry name" value="UbiA_prenyltransferase"/>
</dbReference>
<feature type="transmembrane region" description="Helical" evidence="5">
    <location>
        <begin position="219"/>
        <end position="240"/>
    </location>
</feature>
<keyword evidence="6" id="KW-0808">Transferase</keyword>
<evidence type="ECO:0000256" key="5">
    <source>
        <dbReference type="SAM" id="Phobius"/>
    </source>
</evidence>
<feature type="transmembrane region" description="Helical" evidence="5">
    <location>
        <begin position="152"/>
        <end position="173"/>
    </location>
</feature>
<sequence length="307" mass="33245">MTSTDVPTETVEAPQRTPLGLVSGVLRTMRPKQWVKNVLVLAAPFTSGDLFDGNVALKLVIAFAAFSLAASGVYLVNDARDVEADRAHPKKRFRPIAAGIVPVPVAFTVAAVLFAAAIVLSLFASVQLLIVLAVYIGVQLAYCFWLKHQPVLDICIVASGFLIRAIAGGVAAAIPLSQWFLLVAGFGSLFMVSGKRYAEMMLAERTGAKIRKSLESYSPSYLRFVWALSATVMIMTYSLWAFEIREAHHNSVWSIISIVPFVIAVLRYSVDVDNGDGGAPDEIALSDRVLQVLAVVWVAMLTLAVYV</sequence>
<feature type="transmembrane region" description="Helical" evidence="5">
    <location>
        <begin position="252"/>
        <end position="268"/>
    </location>
</feature>
<dbReference type="Pfam" id="PF01040">
    <property type="entry name" value="UbiA"/>
    <property type="match status" value="1"/>
</dbReference>
<name>A0ABN2NK05_9PSEU</name>
<organism evidence="6 7">
    <name type="scientific">Pseudonocardia ailaonensis</name>
    <dbReference type="NCBI Taxonomy" id="367279"/>
    <lineage>
        <taxon>Bacteria</taxon>
        <taxon>Bacillati</taxon>
        <taxon>Actinomycetota</taxon>
        <taxon>Actinomycetes</taxon>
        <taxon>Pseudonocardiales</taxon>
        <taxon>Pseudonocardiaceae</taxon>
        <taxon>Pseudonocardia</taxon>
    </lineage>
</organism>
<feature type="transmembrane region" description="Helical" evidence="5">
    <location>
        <begin position="289"/>
        <end position="306"/>
    </location>
</feature>
<proteinExistence type="predicted"/>
<evidence type="ECO:0000256" key="1">
    <source>
        <dbReference type="ARBA" id="ARBA00004141"/>
    </source>
</evidence>
<evidence type="ECO:0000313" key="7">
    <source>
        <dbReference type="Proteomes" id="UP001500449"/>
    </source>
</evidence>
<gene>
    <name evidence="6" type="ORF">GCM10009836_62030</name>
</gene>
<evidence type="ECO:0000256" key="3">
    <source>
        <dbReference type="ARBA" id="ARBA00022989"/>
    </source>
</evidence>
<reference evidence="6 7" key="1">
    <citation type="journal article" date="2019" name="Int. J. Syst. Evol. Microbiol.">
        <title>The Global Catalogue of Microorganisms (GCM) 10K type strain sequencing project: providing services to taxonomists for standard genome sequencing and annotation.</title>
        <authorList>
            <consortium name="The Broad Institute Genomics Platform"/>
            <consortium name="The Broad Institute Genome Sequencing Center for Infectious Disease"/>
            <person name="Wu L."/>
            <person name="Ma J."/>
        </authorList>
    </citation>
    <scope>NUCLEOTIDE SEQUENCE [LARGE SCALE GENOMIC DNA]</scope>
    <source>
        <strain evidence="6 7">JCM 16009</strain>
    </source>
</reference>
<keyword evidence="7" id="KW-1185">Reference proteome</keyword>
<keyword evidence="4 5" id="KW-0472">Membrane</keyword>
<keyword evidence="2 5" id="KW-0812">Transmembrane</keyword>
<dbReference type="CDD" id="cd13963">
    <property type="entry name" value="PT_UbiA_2"/>
    <property type="match status" value="1"/>
</dbReference>
<comment type="subcellular location">
    <subcellularLocation>
        <location evidence="1">Membrane</location>
        <topology evidence="1">Multi-pass membrane protein</topology>
    </subcellularLocation>
</comment>
<dbReference type="GO" id="GO:0016757">
    <property type="term" value="F:glycosyltransferase activity"/>
    <property type="evidence" value="ECO:0007669"/>
    <property type="project" value="UniProtKB-KW"/>
</dbReference>
<dbReference type="RefSeq" id="WP_344425199.1">
    <property type="nucleotide sequence ID" value="NZ_BAAAQK010000025.1"/>
</dbReference>
<evidence type="ECO:0000256" key="2">
    <source>
        <dbReference type="ARBA" id="ARBA00022692"/>
    </source>
</evidence>
<dbReference type="InterPro" id="IPR044878">
    <property type="entry name" value="UbiA_sf"/>
</dbReference>
<feature type="transmembrane region" description="Helical" evidence="5">
    <location>
        <begin position="126"/>
        <end position="145"/>
    </location>
</feature>
<keyword evidence="3 5" id="KW-1133">Transmembrane helix</keyword>
<dbReference type="NCBIfam" id="NF008978">
    <property type="entry name" value="PRK12324.1-4"/>
    <property type="match status" value="1"/>
</dbReference>
<protein>
    <submittedName>
        <fullName evidence="6">Decaprenyl-phosphate phosphoribosyltransferase</fullName>
    </submittedName>
</protein>
<evidence type="ECO:0000256" key="4">
    <source>
        <dbReference type="ARBA" id="ARBA00023136"/>
    </source>
</evidence>
<dbReference type="Proteomes" id="UP001500449">
    <property type="component" value="Unassembled WGS sequence"/>
</dbReference>
<evidence type="ECO:0000313" key="6">
    <source>
        <dbReference type="EMBL" id="GAA1872702.1"/>
    </source>
</evidence>
<keyword evidence="6" id="KW-0328">Glycosyltransferase</keyword>
<dbReference type="Gene3D" id="1.10.357.140">
    <property type="entry name" value="UbiA prenyltransferase"/>
    <property type="match status" value="1"/>
</dbReference>
<feature type="transmembrane region" description="Helical" evidence="5">
    <location>
        <begin position="55"/>
        <end position="76"/>
    </location>
</feature>
<comment type="caution">
    <text evidence="6">The sequence shown here is derived from an EMBL/GenBank/DDBJ whole genome shotgun (WGS) entry which is preliminary data.</text>
</comment>
<dbReference type="EMBL" id="BAAAQK010000025">
    <property type="protein sequence ID" value="GAA1872702.1"/>
    <property type="molecule type" value="Genomic_DNA"/>
</dbReference>